<organism evidence="1 2">
    <name type="scientific">Auriscalpium vulgare</name>
    <dbReference type="NCBI Taxonomy" id="40419"/>
    <lineage>
        <taxon>Eukaryota</taxon>
        <taxon>Fungi</taxon>
        <taxon>Dikarya</taxon>
        <taxon>Basidiomycota</taxon>
        <taxon>Agaricomycotina</taxon>
        <taxon>Agaricomycetes</taxon>
        <taxon>Russulales</taxon>
        <taxon>Auriscalpiaceae</taxon>
        <taxon>Auriscalpium</taxon>
    </lineage>
</organism>
<evidence type="ECO:0000313" key="1">
    <source>
        <dbReference type="EMBL" id="KAI0050807.1"/>
    </source>
</evidence>
<protein>
    <submittedName>
        <fullName evidence="1">Uncharacterized protein</fullName>
    </submittedName>
</protein>
<accession>A0ACB8S3R9</accession>
<comment type="caution">
    <text evidence="1">The sequence shown here is derived from an EMBL/GenBank/DDBJ whole genome shotgun (WGS) entry which is preliminary data.</text>
</comment>
<reference evidence="1" key="1">
    <citation type="submission" date="2021-02" db="EMBL/GenBank/DDBJ databases">
        <authorList>
            <consortium name="DOE Joint Genome Institute"/>
            <person name="Ahrendt S."/>
            <person name="Looney B.P."/>
            <person name="Miyauchi S."/>
            <person name="Morin E."/>
            <person name="Drula E."/>
            <person name="Courty P.E."/>
            <person name="Chicoki N."/>
            <person name="Fauchery L."/>
            <person name="Kohler A."/>
            <person name="Kuo A."/>
            <person name="Labutti K."/>
            <person name="Pangilinan J."/>
            <person name="Lipzen A."/>
            <person name="Riley R."/>
            <person name="Andreopoulos W."/>
            <person name="He G."/>
            <person name="Johnson J."/>
            <person name="Barry K.W."/>
            <person name="Grigoriev I.V."/>
            <person name="Nagy L."/>
            <person name="Hibbett D."/>
            <person name="Henrissat B."/>
            <person name="Matheny P.B."/>
            <person name="Labbe J."/>
            <person name="Martin F."/>
        </authorList>
    </citation>
    <scope>NUCLEOTIDE SEQUENCE</scope>
    <source>
        <strain evidence="1">FP105234-sp</strain>
    </source>
</reference>
<dbReference type="Proteomes" id="UP000814033">
    <property type="component" value="Unassembled WGS sequence"/>
</dbReference>
<reference evidence="1" key="2">
    <citation type="journal article" date="2022" name="New Phytol.">
        <title>Evolutionary transition to the ectomycorrhizal habit in the genomes of a hyperdiverse lineage of mushroom-forming fungi.</title>
        <authorList>
            <person name="Looney B."/>
            <person name="Miyauchi S."/>
            <person name="Morin E."/>
            <person name="Drula E."/>
            <person name="Courty P.E."/>
            <person name="Kohler A."/>
            <person name="Kuo A."/>
            <person name="LaButti K."/>
            <person name="Pangilinan J."/>
            <person name="Lipzen A."/>
            <person name="Riley R."/>
            <person name="Andreopoulos W."/>
            <person name="He G."/>
            <person name="Johnson J."/>
            <person name="Nolan M."/>
            <person name="Tritt A."/>
            <person name="Barry K.W."/>
            <person name="Grigoriev I.V."/>
            <person name="Nagy L.G."/>
            <person name="Hibbett D."/>
            <person name="Henrissat B."/>
            <person name="Matheny P.B."/>
            <person name="Labbe J."/>
            <person name="Martin F.M."/>
        </authorList>
    </citation>
    <scope>NUCLEOTIDE SEQUENCE</scope>
    <source>
        <strain evidence="1">FP105234-sp</strain>
    </source>
</reference>
<name>A0ACB8S3R9_9AGAM</name>
<sequence length="186" mass="20622">MSDKQHPRSRHSSIVGNSVPFPDAVPSLTRQLSDLSLIDLGSLGYSYPAAYARITRDSTVSHRPKIARRSSAGSTYSQRTQRGAQQLSPVAEENESRRTRSPTSPVAPRYPSVITHMDPFAEDITFAMMMMMPSPRVEMRRSAAKKRRAKQSKAQVAAKRAAGVTKRVVASVGRAIFCPPWQWARP</sequence>
<proteinExistence type="predicted"/>
<evidence type="ECO:0000313" key="2">
    <source>
        <dbReference type="Proteomes" id="UP000814033"/>
    </source>
</evidence>
<keyword evidence="2" id="KW-1185">Reference proteome</keyword>
<dbReference type="EMBL" id="MU275858">
    <property type="protein sequence ID" value="KAI0050807.1"/>
    <property type="molecule type" value="Genomic_DNA"/>
</dbReference>
<gene>
    <name evidence="1" type="ORF">FA95DRAFT_1555306</name>
</gene>